<dbReference type="Gene3D" id="1.10.10.10">
    <property type="entry name" value="Winged helix-like DNA-binding domain superfamily/Winged helix DNA-binding domain"/>
    <property type="match status" value="1"/>
</dbReference>
<dbReference type="SUPFAM" id="SSF46785">
    <property type="entry name" value="Winged helix' DNA-binding domain"/>
    <property type="match status" value="1"/>
</dbReference>
<dbReference type="SMART" id="SM00418">
    <property type="entry name" value="HTH_ARSR"/>
    <property type="match status" value="1"/>
</dbReference>
<dbReference type="Proteomes" id="UP000474967">
    <property type="component" value="Unassembled WGS sequence"/>
</dbReference>
<evidence type="ECO:0000259" key="1">
    <source>
        <dbReference type="SMART" id="SM00418"/>
    </source>
</evidence>
<feature type="domain" description="HTH arsR-type" evidence="1">
    <location>
        <begin position="20"/>
        <end position="111"/>
    </location>
</feature>
<comment type="caution">
    <text evidence="2">The sequence shown here is derived from an EMBL/GenBank/DDBJ whole genome shotgun (WGS) entry which is preliminary data.</text>
</comment>
<dbReference type="InterPro" id="IPR036388">
    <property type="entry name" value="WH-like_DNA-bd_sf"/>
</dbReference>
<dbReference type="Pfam" id="PF12840">
    <property type="entry name" value="HTH_20"/>
    <property type="match status" value="1"/>
</dbReference>
<dbReference type="InterPro" id="IPR001845">
    <property type="entry name" value="HTH_ArsR_DNA-bd_dom"/>
</dbReference>
<gene>
    <name evidence="2" type="ORF">G3T36_08535</name>
</gene>
<dbReference type="InterPro" id="IPR036390">
    <property type="entry name" value="WH_DNA-bd_sf"/>
</dbReference>
<dbReference type="CDD" id="cd00090">
    <property type="entry name" value="HTH_ARSR"/>
    <property type="match status" value="1"/>
</dbReference>
<keyword evidence="3" id="KW-1185">Reference proteome</keyword>
<dbReference type="AlphaFoldDB" id="A0A6L9XWV8"/>
<evidence type="ECO:0000313" key="2">
    <source>
        <dbReference type="EMBL" id="NEN05920.1"/>
    </source>
</evidence>
<proteinExistence type="predicted"/>
<organism evidence="2 3">
    <name type="scientific">Leifsonia tongyongensis</name>
    <dbReference type="NCBI Taxonomy" id="1268043"/>
    <lineage>
        <taxon>Bacteria</taxon>
        <taxon>Bacillati</taxon>
        <taxon>Actinomycetota</taxon>
        <taxon>Actinomycetes</taxon>
        <taxon>Micrococcales</taxon>
        <taxon>Microbacteriaceae</taxon>
        <taxon>Leifsonia</taxon>
    </lineage>
</organism>
<dbReference type="InterPro" id="IPR011991">
    <property type="entry name" value="ArsR-like_HTH"/>
</dbReference>
<evidence type="ECO:0000313" key="3">
    <source>
        <dbReference type="Proteomes" id="UP000474967"/>
    </source>
</evidence>
<dbReference type="GO" id="GO:0003700">
    <property type="term" value="F:DNA-binding transcription factor activity"/>
    <property type="evidence" value="ECO:0007669"/>
    <property type="project" value="InterPro"/>
</dbReference>
<reference evidence="2 3" key="1">
    <citation type="journal article" date="2014" name="J. Microbiol.">
        <title>Diaminobutyricibacter tongyongensis gen. nov., sp. nov. and Homoserinibacter gongjuensis gen. nov., sp. nov. belong to the family Microbacteriaceae.</title>
        <authorList>
            <person name="Kim S.J."/>
            <person name="Ahn J.H."/>
            <person name="Weon H.Y."/>
            <person name="Hamada M."/>
            <person name="Suzuki K."/>
            <person name="Kwon S.W."/>
        </authorList>
    </citation>
    <scope>NUCLEOTIDE SEQUENCE [LARGE SCALE GENOMIC DNA]</scope>
    <source>
        <strain evidence="2 3">NBRC 108724</strain>
    </source>
</reference>
<protein>
    <submittedName>
        <fullName evidence="2">Helix-turn-helix domain-containing protein</fullName>
    </submittedName>
</protein>
<dbReference type="EMBL" id="JAAGWY010000002">
    <property type="protein sequence ID" value="NEN05920.1"/>
    <property type="molecule type" value="Genomic_DNA"/>
</dbReference>
<dbReference type="RefSeq" id="WP_163289329.1">
    <property type="nucleotide sequence ID" value="NZ_JAAGWY010000002.1"/>
</dbReference>
<sequence length="229" mass="24308">MSQSLHADPATDPATHTATLVLAALADPSRRALFEAVRRSDHALGRDELAEQAGLARATAAFHLDRLVDVGALTVEFERRSGRTGPGAGRPAKLYSLANDELTASVPARQYVLAGDMLAEAAEYSDSTGVPVRDALVQTAEVRGHELGSDQVPLVDTLVGIGYAPVACDGGYRLTNCPFHRLAARHTDLICTANTAFVRGLTDESAEPREVWLEPTEGECCVRIGGAHP</sequence>
<name>A0A6L9XWV8_9MICO</name>
<accession>A0A6L9XWV8</accession>